<protein>
    <recommendedName>
        <fullName evidence="4">Transposase</fullName>
    </recommendedName>
</protein>
<reference evidence="2 3" key="1">
    <citation type="submission" date="2024-08" db="EMBL/GenBank/DDBJ databases">
        <title>Genome sequence of Streptomyces aureus CACIA-1.46HGO.</title>
        <authorList>
            <person name="Evangelista-Martinez Z."/>
        </authorList>
    </citation>
    <scope>NUCLEOTIDE SEQUENCE [LARGE SCALE GENOMIC DNA]</scope>
    <source>
        <strain evidence="2 3">CACIA-1.46HGO</strain>
    </source>
</reference>
<organism evidence="2 3">
    <name type="scientific">Streptomyces aureus</name>
    <dbReference type="NCBI Taxonomy" id="193461"/>
    <lineage>
        <taxon>Bacteria</taxon>
        <taxon>Bacillati</taxon>
        <taxon>Actinomycetota</taxon>
        <taxon>Actinomycetes</taxon>
        <taxon>Kitasatosporales</taxon>
        <taxon>Streptomycetaceae</taxon>
        <taxon>Streptomyces</taxon>
    </lineage>
</organism>
<dbReference type="EMBL" id="JBGOSP010000056">
    <property type="protein sequence ID" value="MFA3843324.1"/>
    <property type="molecule type" value="Genomic_DNA"/>
</dbReference>
<dbReference type="PANTHER" id="PTHR33055:SF16">
    <property type="entry name" value="TRANSPOSASE FOR INSERTION SEQUENCE ELEMENT IS1547"/>
    <property type="match status" value="1"/>
</dbReference>
<accession>A0ABV4SXZ4</accession>
<feature type="region of interest" description="Disordered" evidence="1">
    <location>
        <begin position="1"/>
        <end position="20"/>
    </location>
</feature>
<dbReference type="Proteomes" id="UP001571476">
    <property type="component" value="Unassembled WGS sequence"/>
</dbReference>
<dbReference type="PANTHER" id="PTHR33055">
    <property type="entry name" value="TRANSPOSASE FOR INSERTION SEQUENCE ELEMENT IS1111A"/>
    <property type="match status" value="1"/>
</dbReference>
<evidence type="ECO:0000256" key="1">
    <source>
        <dbReference type="SAM" id="MobiDB-lite"/>
    </source>
</evidence>
<dbReference type="InterPro" id="IPR047650">
    <property type="entry name" value="Transpos_IS110"/>
</dbReference>
<keyword evidence="3" id="KW-1185">Reference proteome</keyword>
<gene>
    <name evidence="2" type="ORF">ACEG43_45650</name>
</gene>
<sequence length="107" mass="12156">MAGARRSARERGKSDPIDAEAVARVALREPDLPKAESDGPTREVKLRSDHRRTLVRQRTAIAIANKLRWFLHEIDFELVVPSRGLKRLCVLDSLTRASSPDAESWRR</sequence>
<feature type="compositionally biased region" description="Basic and acidic residues" evidence="1">
    <location>
        <begin position="7"/>
        <end position="16"/>
    </location>
</feature>
<evidence type="ECO:0000313" key="3">
    <source>
        <dbReference type="Proteomes" id="UP001571476"/>
    </source>
</evidence>
<dbReference type="RefSeq" id="WP_372567152.1">
    <property type="nucleotide sequence ID" value="NZ_JBGOSP010000056.1"/>
</dbReference>
<proteinExistence type="predicted"/>
<comment type="caution">
    <text evidence="2">The sequence shown here is derived from an EMBL/GenBank/DDBJ whole genome shotgun (WGS) entry which is preliminary data.</text>
</comment>
<name>A0ABV4SXZ4_9ACTN</name>
<evidence type="ECO:0000313" key="2">
    <source>
        <dbReference type="EMBL" id="MFA3843324.1"/>
    </source>
</evidence>
<evidence type="ECO:0008006" key="4">
    <source>
        <dbReference type="Google" id="ProtNLM"/>
    </source>
</evidence>